<reference evidence="1" key="1">
    <citation type="submission" date="2022-04" db="EMBL/GenBank/DDBJ databases">
        <title>Genome of the entomopathogenic fungus Entomophthora muscae.</title>
        <authorList>
            <person name="Elya C."/>
            <person name="Lovett B.R."/>
            <person name="Lee E."/>
            <person name="Macias A.M."/>
            <person name="Hajek A.E."/>
            <person name="De Bivort B.L."/>
            <person name="Kasson M.T."/>
            <person name="De Fine Licht H.H."/>
            <person name="Stajich J.E."/>
        </authorList>
    </citation>
    <scope>NUCLEOTIDE SEQUENCE</scope>
    <source>
        <strain evidence="1">Berkeley</strain>
    </source>
</reference>
<sequence>MKTLSYYPEACEDPEDFVTHYKDFDCPLIFPALKTLDYAGPNSSGFQFTHFVYDVENMVFKEICFSSRGSSLNAVLHFRDDIPSKTPLLSSDQEVTHESQFKDLLNANIRSLFDFIQQFAYLDAIDLEPNSLGQEKFVELLLTLKDIRSLSFDIEYQDFSSDLCKETFKATTVFLKVHESKLPSVLDWLASCFPNLVELGIYLSYDPAKYDGTKKSESKSIFEFWEKLIGNRPNLSKIHLPNAVFSRWQIEKKYPHILVGNKCKATYLDTQDDF</sequence>
<protein>
    <submittedName>
        <fullName evidence="1">Uncharacterized protein</fullName>
    </submittedName>
</protein>
<organism evidence="1 2">
    <name type="scientific">Entomophthora muscae</name>
    <dbReference type="NCBI Taxonomy" id="34485"/>
    <lineage>
        <taxon>Eukaryota</taxon>
        <taxon>Fungi</taxon>
        <taxon>Fungi incertae sedis</taxon>
        <taxon>Zoopagomycota</taxon>
        <taxon>Entomophthoromycotina</taxon>
        <taxon>Entomophthoromycetes</taxon>
        <taxon>Entomophthorales</taxon>
        <taxon>Entomophthoraceae</taxon>
        <taxon>Entomophthora</taxon>
    </lineage>
</organism>
<dbReference type="EMBL" id="QTSX02002151">
    <property type="protein sequence ID" value="KAJ9078358.1"/>
    <property type="molecule type" value="Genomic_DNA"/>
</dbReference>
<accession>A0ACC2TUL2</accession>
<dbReference type="Proteomes" id="UP001165960">
    <property type="component" value="Unassembled WGS sequence"/>
</dbReference>
<evidence type="ECO:0000313" key="2">
    <source>
        <dbReference type="Proteomes" id="UP001165960"/>
    </source>
</evidence>
<evidence type="ECO:0000313" key="1">
    <source>
        <dbReference type="EMBL" id="KAJ9078358.1"/>
    </source>
</evidence>
<gene>
    <name evidence="1" type="ORF">DSO57_1007395</name>
</gene>
<keyword evidence="2" id="KW-1185">Reference proteome</keyword>
<name>A0ACC2TUL2_9FUNG</name>
<proteinExistence type="predicted"/>
<comment type="caution">
    <text evidence="1">The sequence shown here is derived from an EMBL/GenBank/DDBJ whole genome shotgun (WGS) entry which is preliminary data.</text>
</comment>